<dbReference type="Proteomes" id="UP000663829">
    <property type="component" value="Unassembled WGS sequence"/>
</dbReference>
<keyword evidence="1" id="KW-0812">Transmembrane</keyword>
<feature type="transmembrane region" description="Helical" evidence="1">
    <location>
        <begin position="132"/>
        <end position="151"/>
    </location>
</feature>
<dbReference type="AlphaFoldDB" id="A0A813QDZ1"/>
<keyword evidence="1" id="KW-0472">Membrane</keyword>
<name>A0A813QDZ1_9BILA</name>
<organism evidence="2 4">
    <name type="scientific">Didymodactylos carnosus</name>
    <dbReference type="NCBI Taxonomy" id="1234261"/>
    <lineage>
        <taxon>Eukaryota</taxon>
        <taxon>Metazoa</taxon>
        <taxon>Spiralia</taxon>
        <taxon>Gnathifera</taxon>
        <taxon>Rotifera</taxon>
        <taxon>Eurotatoria</taxon>
        <taxon>Bdelloidea</taxon>
        <taxon>Philodinida</taxon>
        <taxon>Philodinidae</taxon>
        <taxon>Didymodactylos</taxon>
    </lineage>
</organism>
<gene>
    <name evidence="2" type="ORF">GPM918_LOCUS1669</name>
    <name evidence="3" type="ORF">SRO942_LOCUS1669</name>
</gene>
<accession>A0A813QDZ1</accession>
<keyword evidence="4" id="KW-1185">Reference proteome</keyword>
<dbReference type="Proteomes" id="UP000681722">
    <property type="component" value="Unassembled WGS sequence"/>
</dbReference>
<evidence type="ECO:0000313" key="3">
    <source>
        <dbReference type="EMBL" id="CAF3547725.1"/>
    </source>
</evidence>
<reference evidence="2" key="1">
    <citation type="submission" date="2021-02" db="EMBL/GenBank/DDBJ databases">
        <authorList>
            <person name="Nowell W R."/>
        </authorList>
    </citation>
    <scope>NUCLEOTIDE SEQUENCE</scope>
</reference>
<dbReference type="EMBL" id="CAJOBC010000163">
    <property type="protein sequence ID" value="CAF3547725.1"/>
    <property type="molecule type" value="Genomic_DNA"/>
</dbReference>
<comment type="caution">
    <text evidence="2">The sequence shown here is derived from an EMBL/GenBank/DDBJ whole genome shotgun (WGS) entry which is preliminary data.</text>
</comment>
<feature type="transmembrane region" description="Helical" evidence="1">
    <location>
        <begin position="103"/>
        <end position="126"/>
    </location>
</feature>
<evidence type="ECO:0000256" key="1">
    <source>
        <dbReference type="SAM" id="Phobius"/>
    </source>
</evidence>
<sequence length="340" mass="39082">MGNAIKPFWNGITGGNLARTGMVESSKNIKESTRILCKSLDDAINRHENITNKTLEEWRNTLSLIVPQVEQLTKQLSHIGEYFGSNAVHSILFQIEQASKHPATLTVFILICSLIFALIIYILLLIIQQPQFYYLVLLTIISIVIITGNSYKDELISKLKKVLLAYVLKHHRAELNSMLDINSSIPIPSNFEEEKKLGVWREVLFIDTSPASFDDRSKRIDICANLVYINQSQLGFIHEIRLEDLVCMVNKSQSKFWEHPVHIIEYTTEMIYMNSNDNDEWMRIGTGEEVVRRAAQINSIYDNKRLAIIIEASLCVIVQELAQEKIEKELDVSIVYKKWQ</sequence>
<proteinExistence type="predicted"/>
<keyword evidence="1" id="KW-1133">Transmembrane helix</keyword>
<evidence type="ECO:0000313" key="2">
    <source>
        <dbReference type="EMBL" id="CAF0766304.1"/>
    </source>
</evidence>
<protein>
    <submittedName>
        <fullName evidence="2">Uncharacterized protein</fullName>
    </submittedName>
</protein>
<evidence type="ECO:0000313" key="4">
    <source>
        <dbReference type="Proteomes" id="UP000663829"/>
    </source>
</evidence>
<dbReference type="EMBL" id="CAJNOQ010000163">
    <property type="protein sequence ID" value="CAF0766304.1"/>
    <property type="molecule type" value="Genomic_DNA"/>
</dbReference>